<dbReference type="EMBL" id="CP040058">
    <property type="protein sequence ID" value="QCP34755.1"/>
    <property type="molecule type" value="Genomic_DNA"/>
</dbReference>
<evidence type="ECO:0000313" key="3">
    <source>
        <dbReference type="Proteomes" id="UP000298653"/>
    </source>
</evidence>
<accession>A0A4P8IDB8</accession>
<dbReference type="RefSeq" id="WP_175403600.1">
    <property type="nucleotide sequence ID" value="NZ_CP040058.1"/>
</dbReference>
<sequence length="55" mass="6087">MDCSNLYFLSTIACKISECLSEDELAVLSADLMTLADMIESILARQAVCDRKVDK</sequence>
<feature type="domain" description="DUF6774" evidence="1">
    <location>
        <begin position="22"/>
        <end position="49"/>
    </location>
</feature>
<organism evidence="2 3">
    <name type="scientific">Anaerostipes rhamnosivorans</name>
    <dbReference type="NCBI Taxonomy" id="1229621"/>
    <lineage>
        <taxon>Bacteria</taxon>
        <taxon>Bacillati</taxon>
        <taxon>Bacillota</taxon>
        <taxon>Clostridia</taxon>
        <taxon>Lachnospirales</taxon>
        <taxon>Lachnospiraceae</taxon>
        <taxon>Anaerostipes</taxon>
    </lineage>
</organism>
<keyword evidence="3" id="KW-1185">Reference proteome</keyword>
<reference evidence="2 3" key="1">
    <citation type="submission" date="2019-05" db="EMBL/GenBank/DDBJ databases">
        <title>Complete genome sequencing of Anaerostipes rhamnosivorans.</title>
        <authorList>
            <person name="Bui T.P.N."/>
            <person name="de Vos W.M."/>
        </authorList>
    </citation>
    <scope>NUCLEOTIDE SEQUENCE [LARGE SCALE GENOMIC DNA]</scope>
    <source>
        <strain evidence="2 3">1y2</strain>
    </source>
</reference>
<dbReference type="AlphaFoldDB" id="A0A4P8IDB8"/>
<dbReference type="InterPro" id="IPR046665">
    <property type="entry name" value="DUF6774"/>
</dbReference>
<proteinExistence type="predicted"/>
<evidence type="ECO:0000259" key="1">
    <source>
        <dbReference type="Pfam" id="PF20564"/>
    </source>
</evidence>
<protein>
    <recommendedName>
        <fullName evidence="1">DUF6774 domain-containing protein</fullName>
    </recommendedName>
</protein>
<evidence type="ECO:0000313" key="2">
    <source>
        <dbReference type="EMBL" id="QCP34755.1"/>
    </source>
</evidence>
<dbReference type="Pfam" id="PF20564">
    <property type="entry name" value="DUF6774"/>
    <property type="match status" value="1"/>
</dbReference>
<gene>
    <name evidence="2" type="ORF">AR1Y2_1301</name>
</gene>
<dbReference type="KEGG" id="arf:AR1Y2_1301"/>
<name>A0A4P8IDB8_9FIRM</name>
<dbReference type="Proteomes" id="UP000298653">
    <property type="component" value="Chromosome"/>
</dbReference>